<dbReference type="InterPro" id="IPR050311">
    <property type="entry name" value="ORC1/CDC6"/>
</dbReference>
<evidence type="ECO:0000313" key="6">
    <source>
        <dbReference type="EMBL" id="KRY21414.1"/>
    </source>
</evidence>
<dbReference type="OrthoDB" id="1926878at2759"/>
<dbReference type="AlphaFoldDB" id="A0A0V1A9E9"/>
<dbReference type="PANTHER" id="PTHR10763:SF26">
    <property type="entry name" value="CELL DIVISION CONTROL PROTEIN 6 HOMOLOG"/>
    <property type="match status" value="1"/>
</dbReference>
<accession>A0A0V1A9E9</accession>
<dbReference type="PIRSF" id="PIRSF001767">
    <property type="entry name" value="Cdc6"/>
    <property type="match status" value="1"/>
</dbReference>
<dbReference type="GO" id="GO:0005634">
    <property type="term" value="C:nucleus"/>
    <property type="evidence" value="ECO:0007669"/>
    <property type="project" value="TreeGrafter"/>
</dbReference>
<keyword evidence="3" id="KW-0235">DNA replication</keyword>
<dbReference type="InterPro" id="IPR036390">
    <property type="entry name" value="WH_DNA-bd_sf"/>
</dbReference>
<keyword evidence="2 6" id="KW-0132">Cell division</keyword>
<dbReference type="Gene3D" id="3.40.50.300">
    <property type="entry name" value="P-loop containing nucleotide triphosphate hydrolases"/>
    <property type="match status" value="1"/>
</dbReference>
<evidence type="ECO:0000313" key="7">
    <source>
        <dbReference type="Proteomes" id="UP000054783"/>
    </source>
</evidence>
<keyword evidence="4" id="KW-0131">Cell cycle</keyword>
<reference evidence="6 7" key="1">
    <citation type="submission" date="2015-01" db="EMBL/GenBank/DDBJ databases">
        <title>Evolution of Trichinella species and genotypes.</title>
        <authorList>
            <person name="Korhonen P.K."/>
            <person name="Edoardo P."/>
            <person name="Giuseppe L.R."/>
            <person name="Gasser R.B."/>
        </authorList>
    </citation>
    <scope>NUCLEOTIDE SEQUENCE [LARGE SCALE GENOMIC DNA]</scope>
    <source>
        <strain evidence="6">ISS2496</strain>
    </source>
</reference>
<dbReference type="GO" id="GO:0006270">
    <property type="term" value="P:DNA replication initiation"/>
    <property type="evidence" value="ECO:0007669"/>
    <property type="project" value="InterPro"/>
</dbReference>
<organism evidence="6 7">
    <name type="scientific">Trichinella patagoniensis</name>
    <dbReference type="NCBI Taxonomy" id="990121"/>
    <lineage>
        <taxon>Eukaryota</taxon>
        <taxon>Metazoa</taxon>
        <taxon>Ecdysozoa</taxon>
        <taxon>Nematoda</taxon>
        <taxon>Enoplea</taxon>
        <taxon>Dorylaimia</taxon>
        <taxon>Trichinellida</taxon>
        <taxon>Trichinellidae</taxon>
        <taxon>Trichinella</taxon>
    </lineage>
</organism>
<dbReference type="Gene3D" id="1.10.10.10">
    <property type="entry name" value="Winged helix-like DNA-binding domain superfamily/Winged helix DNA-binding domain"/>
    <property type="match status" value="1"/>
</dbReference>
<dbReference type="InterPro" id="IPR027417">
    <property type="entry name" value="P-loop_NTPase"/>
</dbReference>
<feature type="non-terminal residue" evidence="6">
    <location>
        <position position="1"/>
    </location>
</feature>
<evidence type="ECO:0000256" key="1">
    <source>
        <dbReference type="ARBA" id="ARBA00006184"/>
    </source>
</evidence>
<dbReference type="CDD" id="cd00009">
    <property type="entry name" value="AAA"/>
    <property type="match status" value="1"/>
</dbReference>
<dbReference type="InterPro" id="IPR016314">
    <property type="entry name" value="Cdc6/18"/>
</dbReference>
<evidence type="ECO:0000256" key="4">
    <source>
        <dbReference type="ARBA" id="ARBA00023306"/>
    </source>
</evidence>
<name>A0A0V1A9E9_9BILA</name>
<dbReference type="Pfam" id="PF00004">
    <property type="entry name" value="AAA"/>
    <property type="match status" value="1"/>
</dbReference>
<dbReference type="GO" id="GO:0051301">
    <property type="term" value="P:cell division"/>
    <property type="evidence" value="ECO:0007669"/>
    <property type="project" value="UniProtKB-KW"/>
</dbReference>
<dbReference type="EMBL" id="JYDQ01000016">
    <property type="protein sequence ID" value="KRY21414.1"/>
    <property type="molecule type" value="Genomic_DNA"/>
</dbReference>
<evidence type="ECO:0000259" key="5">
    <source>
        <dbReference type="SMART" id="SM00382"/>
    </source>
</evidence>
<dbReference type="PANTHER" id="PTHR10763">
    <property type="entry name" value="CELL DIVISION CONTROL PROTEIN 6-RELATED"/>
    <property type="match status" value="1"/>
</dbReference>
<dbReference type="GO" id="GO:0005524">
    <property type="term" value="F:ATP binding"/>
    <property type="evidence" value="ECO:0007669"/>
    <property type="project" value="InterPro"/>
</dbReference>
<gene>
    <name evidence="6" type="primary">Cdc6</name>
    <name evidence="6" type="ORF">T12_16539</name>
</gene>
<feature type="domain" description="AAA+ ATPase" evidence="5">
    <location>
        <begin position="153"/>
        <end position="294"/>
    </location>
</feature>
<dbReference type="GO" id="GO:0016887">
    <property type="term" value="F:ATP hydrolysis activity"/>
    <property type="evidence" value="ECO:0007669"/>
    <property type="project" value="InterPro"/>
</dbReference>
<evidence type="ECO:0000256" key="3">
    <source>
        <dbReference type="ARBA" id="ARBA00022705"/>
    </source>
</evidence>
<keyword evidence="7" id="KW-1185">Reference proteome</keyword>
<dbReference type="Pfam" id="PF09079">
    <property type="entry name" value="WHD_Cdc6"/>
    <property type="match status" value="1"/>
</dbReference>
<dbReference type="Gene3D" id="1.10.8.60">
    <property type="match status" value="1"/>
</dbReference>
<dbReference type="Proteomes" id="UP000054783">
    <property type="component" value="Unassembled WGS sequence"/>
</dbReference>
<dbReference type="InterPro" id="IPR015163">
    <property type="entry name" value="Cdc6_C"/>
</dbReference>
<protein>
    <submittedName>
        <fullName evidence="6">Cell division control protein 6-like protein</fullName>
    </submittedName>
</protein>
<dbReference type="InterPro" id="IPR003593">
    <property type="entry name" value="AAA+_ATPase"/>
</dbReference>
<sequence length="502" mass="57509">LDMMVRRVTRSYTRAKQVEDSALSTPSIPVRRQKRCREINENEFESGKKPNKEARSLLISSENFYSRKNDKLTDTSKDDSLLLTPKFTRKSIPKSLTFEDDLLNENRCTTEKNESVLKAMKMLRFTAKLDIYCREKEIDQISTFITHCIKNESSGSLYIAGYPGTGKTMSVTAVINQVKKTHEDVNIVFLNCMNAKSPLNLFRLLAENIGLRMKGKNVQALIFALEKHFKKLNHALIICLDEIDCLCGNSNSMLYRTFCWPDVSEKIILIGIANAFDMIDRELPKLKLQAKKTPQLLHFTPYSKDQVAFILRKRLEVAFVIFTSYTIRLQSTDIVDRQALEYCARKVSAVTGDIRKALDMCKISLQNGCASACNDKSKVIDSAHVANTVTEVFERRFELSASTLPFQQKLILAVILRMRRRSRRKQFSVMTLYKDYTTVCQKVNVPKLTCSEVQNACELMESNSILVLANKSKEYKLNVEEERARQFIQDDANIIGILQENF</sequence>
<dbReference type="SUPFAM" id="SSF52540">
    <property type="entry name" value="P-loop containing nucleoside triphosphate hydrolases"/>
    <property type="match status" value="1"/>
</dbReference>
<proteinExistence type="inferred from homology"/>
<comment type="similarity">
    <text evidence="1">Belongs to the CDC6/cdc18 family.</text>
</comment>
<dbReference type="InterPro" id="IPR003959">
    <property type="entry name" value="ATPase_AAA_core"/>
</dbReference>
<dbReference type="GO" id="GO:0003688">
    <property type="term" value="F:DNA replication origin binding"/>
    <property type="evidence" value="ECO:0007669"/>
    <property type="project" value="TreeGrafter"/>
</dbReference>
<dbReference type="SUPFAM" id="SSF46785">
    <property type="entry name" value="Winged helix' DNA-binding domain"/>
    <property type="match status" value="1"/>
</dbReference>
<dbReference type="SMART" id="SM00382">
    <property type="entry name" value="AAA"/>
    <property type="match status" value="1"/>
</dbReference>
<evidence type="ECO:0000256" key="2">
    <source>
        <dbReference type="ARBA" id="ARBA00022618"/>
    </source>
</evidence>
<dbReference type="InterPro" id="IPR036388">
    <property type="entry name" value="WH-like_DNA-bd_sf"/>
</dbReference>
<dbReference type="GO" id="GO:0033314">
    <property type="term" value="P:mitotic DNA replication checkpoint signaling"/>
    <property type="evidence" value="ECO:0007669"/>
    <property type="project" value="TreeGrafter"/>
</dbReference>
<comment type="caution">
    <text evidence="6">The sequence shown here is derived from an EMBL/GenBank/DDBJ whole genome shotgun (WGS) entry which is preliminary data.</text>
</comment>
<dbReference type="STRING" id="990121.A0A0V1A9E9"/>